<name>A0A6S7BQU6_9BURK</name>
<sequence length="113" mass="12680">MPRLNIARSRTRDESCRRTRIAQISFSFSGGFWPVNLPLFHGTRVGTVSTDVLMTISFQLKGDPVCIWSNGRYPTHKGRMLFSTADARTSIASLKYNDSGQMEAVLIILNVEI</sequence>
<evidence type="ECO:0000313" key="2">
    <source>
        <dbReference type="Proteomes" id="UP000494365"/>
    </source>
</evidence>
<dbReference type="EMBL" id="CADIKK010000110">
    <property type="protein sequence ID" value="CAB3810353.1"/>
    <property type="molecule type" value="Genomic_DNA"/>
</dbReference>
<evidence type="ECO:0000313" key="1">
    <source>
        <dbReference type="EMBL" id="CAB3810353.1"/>
    </source>
</evidence>
<dbReference type="Proteomes" id="UP000494365">
    <property type="component" value="Unassembled WGS sequence"/>
</dbReference>
<dbReference type="AlphaFoldDB" id="A0A6S7BQU6"/>
<reference evidence="1 2" key="1">
    <citation type="submission" date="2020-04" db="EMBL/GenBank/DDBJ databases">
        <authorList>
            <person name="De Canck E."/>
        </authorList>
    </citation>
    <scope>NUCLEOTIDE SEQUENCE [LARGE SCALE GENOMIC DNA]</scope>
    <source>
        <strain evidence="1 2">LMG 28614</strain>
    </source>
</reference>
<protein>
    <submittedName>
        <fullName evidence="1">Uncharacterized protein</fullName>
    </submittedName>
</protein>
<accession>A0A6S7BQU6</accession>
<organism evidence="1 2">
    <name type="scientific">Paraburkholderia ultramafica</name>
    <dbReference type="NCBI Taxonomy" id="1544867"/>
    <lineage>
        <taxon>Bacteria</taxon>
        <taxon>Pseudomonadati</taxon>
        <taxon>Pseudomonadota</taxon>
        <taxon>Betaproteobacteria</taxon>
        <taxon>Burkholderiales</taxon>
        <taxon>Burkholderiaceae</taxon>
        <taxon>Paraburkholderia</taxon>
    </lineage>
</organism>
<proteinExistence type="predicted"/>
<gene>
    <name evidence="1" type="ORF">LMG28614_07255</name>
</gene>
<keyword evidence="2" id="KW-1185">Reference proteome</keyword>